<evidence type="ECO:0000259" key="1">
    <source>
        <dbReference type="Pfam" id="PF08241"/>
    </source>
</evidence>
<evidence type="ECO:0000313" key="3">
    <source>
        <dbReference type="Proteomes" id="UP001152759"/>
    </source>
</evidence>
<dbReference type="EMBL" id="OU963866">
    <property type="protein sequence ID" value="CAH0390560.1"/>
    <property type="molecule type" value="Genomic_DNA"/>
</dbReference>
<dbReference type="GO" id="GO:0008757">
    <property type="term" value="F:S-adenosylmethionine-dependent methyltransferase activity"/>
    <property type="evidence" value="ECO:0007669"/>
    <property type="project" value="InterPro"/>
</dbReference>
<dbReference type="SUPFAM" id="SSF53335">
    <property type="entry name" value="S-adenosyl-L-methionine-dependent methyltransferases"/>
    <property type="match status" value="1"/>
</dbReference>
<feature type="domain" description="Methyltransferase type 11" evidence="1">
    <location>
        <begin position="39"/>
        <end position="135"/>
    </location>
</feature>
<dbReference type="Pfam" id="PF08241">
    <property type="entry name" value="Methyltransf_11"/>
    <property type="match status" value="1"/>
</dbReference>
<dbReference type="PANTHER" id="PTHR43861">
    <property type="entry name" value="TRANS-ACONITATE 2-METHYLTRANSFERASE-RELATED"/>
    <property type="match status" value="1"/>
</dbReference>
<dbReference type="CDD" id="cd02440">
    <property type="entry name" value="AdoMet_MTases"/>
    <property type="match status" value="1"/>
</dbReference>
<reference evidence="2" key="1">
    <citation type="submission" date="2021-12" db="EMBL/GenBank/DDBJ databases">
        <authorList>
            <person name="King R."/>
        </authorList>
    </citation>
    <scope>NUCLEOTIDE SEQUENCE</scope>
</reference>
<dbReference type="Gene3D" id="3.40.50.150">
    <property type="entry name" value="Vaccinia Virus protein VP39"/>
    <property type="match status" value="1"/>
</dbReference>
<accession>A0A9P0AB41</accession>
<gene>
    <name evidence="2" type="ORF">BEMITA_LOCUS9270</name>
</gene>
<name>A0A9P0AB41_BEMTA</name>
<proteinExistence type="predicted"/>
<sequence>MALTYESYFAKLNFDQYYALQVRDVPGLIKKYVSGTKTLDFGCAGGRSSIFLKSLGMGLNVDGVDINENMIESARRNDPTGHYEVTKNGEIPVKDYHYDFVFVKHVFLRIETENELQNILNEISRVLRVGGTLIVVDNNPDTYNTEWTFTSTRFRENENLRSGQRVKEYMKASDLVFHDTFWSSEDTQKMMRNAGFKVVQVHRPLGKDDDGVAWRMEKEKSPFINYVAQRIF</sequence>
<dbReference type="Proteomes" id="UP001152759">
    <property type="component" value="Chromosome 5"/>
</dbReference>
<dbReference type="InterPro" id="IPR029063">
    <property type="entry name" value="SAM-dependent_MTases_sf"/>
</dbReference>
<dbReference type="PANTHER" id="PTHR43861:SF1">
    <property type="entry name" value="TRANS-ACONITATE 2-METHYLTRANSFERASE"/>
    <property type="match status" value="1"/>
</dbReference>
<keyword evidence="3" id="KW-1185">Reference proteome</keyword>
<dbReference type="InterPro" id="IPR013216">
    <property type="entry name" value="Methyltransf_11"/>
</dbReference>
<evidence type="ECO:0000313" key="2">
    <source>
        <dbReference type="EMBL" id="CAH0390560.1"/>
    </source>
</evidence>
<organism evidence="2 3">
    <name type="scientific">Bemisia tabaci</name>
    <name type="common">Sweetpotato whitefly</name>
    <name type="synonym">Aleurodes tabaci</name>
    <dbReference type="NCBI Taxonomy" id="7038"/>
    <lineage>
        <taxon>Eukaryota</taxon>
        <taxon>Metazoa</taxon>
        <taxon>Ecdysozoa</taxon>
        <taxon>Arthropoda</taxon>
        <taxon>Hexapoda</taxon>
        <taxon>Insecta</taxon>
        <taxon>Pterygota</taxon>
        <taxon>Neoptera</taxon>
        <taxon>Paraneoptera</taxon>
        <taxon>Hemiptera</taxon>
        <taxon>Sternorrhyncha</taxon>
        <taxon>Aleyrodoidea</taxon>
        <taxon>Aleyrodidae</taxon>
        <taxon>Aleyrodinae</taxon>
        <taxon>Bemisia</taxon>
    </lineage>
</organism>
<dbReference type="AlphaFoldDB" id="A0A9P0AB41"/>
<protein>
    <recommendedName>
        <fullName evidence="1">Methyltransferase type 11 domain-containing protein</fullName>
    </recommendedName>
</protein>